<reference evidence="2 3" key="1">
    <citation type="submission" date="2019-02" db="EMBL/GenBank/DDBJ databases">
        <title>Arundinibacter roseus gen. nov., sp. nov., a new member of the family Cytophagaceae.</title>
        <authorList>
            <person name="Szuroczki S."/>
            <person name="Khayer B."/>
            <person name="Sproer C."/>
            <person name="Toumi M."/>
            <person name="Szabo A."/>
            <person name="Felfoldi T."/>
            <person name="Schumann P."/>
            <person name="Toth E."/>
        </authorList>
    </citation>
    <scope>NUCLEOTIDE SEQUENCE [LARGE SCALE GENOMIC DNA]</scope>
    <source>
        <strain evidence="2 3">DMA-k-7a</strain>
    </source>
</reference>
<gene>
    <name evidence="2" type="ORF">EZE20_01400</name>
</gene>
<dbReference type="RefSeq" id="WP_132113694.1">
    <property type="nucleotide sequence ID" value="NZ_SMJU01000001.1"/>
</dbReference>
<dbReference type="AlphaFoldDB" id="A0A4R4KL19"/>
<comment type="caution">
    <text evidence="2">The sequence shown here is derived from an EMBL/GenBank/DDBJ whole genome shotgun (WGS) entry which is preliminary data.</text>
</comment>
<evidence type="ECO:0000313" key="3">
    <source>
        <dbReference type="Proteomes" id="UP000295706"/>
    </source>
</evidence>
<feature type="transmembrane region" description="Helical" evidence="1">
    <location>
        <begin position="45"/>
        <end position="65"/>
    </location>
</feature>
<dbReference type="EMBL" id="SMJU01000001">
    <property type="protein sequence ID" value="TDB69017.1"/>
    <property type="molecule type" value="Genomic_DNA"/>
</dbReference>
<feature type="transmembrane region" description="Helical" evidence="1">
    <location>
        <begin position="7"/>
        <end position="25"/>
    </location>
</feature>
<sequence length="70" mass="7622">MRIAGIILAIVGIGMLIFNGFNYTQKEKVVDIGPVEINADKNKEVSWPTYAGAIVFIAGIGLVIMSRKQK</sequence>
<keyword evidence="1" id="KW-0812">Transmembrane</keyword>
<dbReference type="Proteomes" id="UP000295706">
    <property type="component" value="Unassembled WGS sequence"/>
</dbReference>
<evidence type="ECO:0000256" key="1">
    <source>
        <dbReference type="SAM" id="Phobius"/>
    </source>
</evidence>
<proteinExistence type="predicted"/>
<keyword evidence="1" id="KW-1133">Transmembrane helix</keyword>
<evidence type="ECO:0000313" key="2">
    <source>
        <dbReference type="EMBL" id="TDB69017.1"/>
    </source>
</evidence>
<dbReference type="OrthoDB" id="1375121at2"/>
<accession>A0A4R4KL19</accession>
<keyword evidence="1" id="KW-0472">Membrane</keyword>
<organism evidence="2 3">
    <name type="scientific">Arundinibacter roseus</name>
    <dbReference type="NCBI Taxonomy" id="2070510"/>
    <lineage>
        <taxon>Bacteria</taxon>
        <taxon>Pseudomonadati</taxon>
        <taxon>Bacteroidota</taxon>
        <taxon>Cytophagia</taxon>
        <taxon>Cytophagales</taxon>
        <taxon>Spirosomataceae</taxon>
        <taxon>Arundinibacter</taxon>
    </lineage>
</organism>
<keyword evidence="3" id="KW-1185">Reference proteome</keyword>
<protein>
    <submittedName>
        <fullName evidence="2">Uncharacterized protein</fullName>
    </submittedName>
</protein>
<name>A0A4R4KL19_9BACT</name>